<comment type="caution">
    <text evidence="1">The sequence shown here is derived from an EMBL/GenBank/DDBJ whole genome shotgun (WGS) entry which is preliminary data.</text>
</comment>
<gene>
    <name evidence="1" type="ORF">L1987_33544</name>
</gene>
<evidence type="ECO:0000313" key="1">
    <source>
        <dbReference type="EMBL" id="KAI3798273.1"/>
    </source>
</evidence>
<sequence length="124" mass="13700">MICFDAGFNDSPPQSLSGTRIFAGYNKSTRIFDIHCAGIISSIAFSPSHTGMLARGSCSQTTSMHRKDNMEQLYVQFSKDGNYLYIEGRKVVSGSLYDEAAVMVIYAVILDCKLMLEESTNNYG</sequence>
<reference evidence="1 2" key="2">
    <citation type="journal article" date="2022" name="Mol. Ecol. Resour.">
        <title>The genomes of chicory, endive, great burdock and yacon provide insights into Asteraceae paleo-polyploidization history and plant inulin production.</title>
        <authorList>
            <person name="Fan W."/>
            <person name="Wang S."/>
            <person name="Wang H."/>
            <person name="Wang A."/>
            <person name="Jiang F."/>
            <person name="Liu H."/>
            <person name="Zhao H."/>
            <person name="Xu D."/>
            <person name="Zhang Y."/>
        </authorList>
    </citation>
    <scope>NUCLEOTIDE SEQUENCE [LARGE SCALE GENOMIC DNA]</scope>
    <source>
        <strain evidence="2">cv. Yunnan</strain>
        <tissue evidence="1">Leaves</tissue>
    </source>
</reference>
<dbReference type="Proteomes" id="UP001056120">
    <property type="component" value="Linkage Group LG11"/>
</dbReference>
<keyword evidence="2" id="KW-1185">Reference proteome</keyword>
<name>A0ACB9HSJ4_9ASTR</name>
<accession>A0ACB9HSJ4</accession>
<reference evidence="2" key="1">
    <citation type="journal article" date="2022" name="Mol. Ecol. Resour.">
        <title>The genomes of chicory, endive, great burdock and yacon provide insights into Asteraceae palaeo-polyploidization history and plant inulin production.</title>
        <authorList>
            <person name="Fan W."/>
            <person name="Wang S."/>
            <person name="Wang H."/>
            <person name="Wang A."/>
            <person name="Jiang F."/>
            <person name="Liu H."/>
            <person name="Zhao H."/>
            <person name="Xu D."/>
            <person name="Zhang Y."/>
        </authorList>
    </citation>
    <scope>NUCLEOTIDE SEQUENCE [LARGE SCALE GENOMIC DNA]</scope>
    <source>
        <strain evidence="2">cv. Yunnan</strain>
    </source>
</reference>
<dbReference type="EMBL" id="CM042028">
    <property type="protein sequence ID" value="KAI3798273.1"/>
    <property type="molecule type" value="Genomic_DNA"/>
</dbReference>
<proteinExistence type="predicted"/>
<organism evidence="1 2">
    <name type="scientific">Smallanthus sonchifolius</name>
    <dbReference type="NCBI Taxonomy" id="185202"/>
    <lineage>
        <taxon>Eukaryota</taxon>
        <taxon>Viridiplantae</taxon>
        <taxon>Streptophyta</taxon>
        <taxon>Embryophyta</taxon>
        <taxon>Tracheophyta</taxon>
        <taxon>Spermatophyta</taxon>
        <taxon>Magnoliopsida</taxon>
        <taxon>eudicotyledons</taxon>
        <taxon>Gunneridae</taxon>
        <taxon>Pentapetalae</taxon>
        <taxon>asterids</taxon>
        <taxon>campanulids</taxon>
        <taxon>Asterales</taxon>
        <taxon>Asteraceae</taxon>
        <taxon>Asteroideae</taxon>
        <taxon>Heliantheae alliance</taxon>
        <taxon>Millerieae</taxon>
        <taxon>Smallanthus</taxon>
    </lineage>
</organism>
<evidence type="ECO:0000313" key="2">
    <source>
        <dbReference type="Proteomes" id="UP001056120"/>
    </source>
</evidence>
<protein>
    <submittedName>
        <fullName evidence="1">Uncharacterized protein</fullName>
    </submittedName>
</protein>